<accession>A0A4Y2KT44</accession>
<evidence type="ECO:0000313" key="2">
    <source>
        <dbReference type="Proteomes" id="UP000499080"/>
    </source>
</evidence>
<proteinExistence type="predicted"/>
<dbReference type="AlphaFoldDB" id="A0A4Y2KT44"/>
<name>A0A4Y2KT44_ARAVE</name>
<organism evidence="1 2">
    <name type="scientific">Araneus ventricosus</name>
    <name type="common">Orbweaver spider</name>
    <name type="synonym">Epeira ventricosa</name>
    <dbReference type="NCBI Taxonomy" id="182803"/>
    <lineage>
        <taxon>Eukaryota</taxon>
        <taxon>Metazoa</taxon>
        <taxon>Ecdysozoa</taxon>
        <taxon>Arthropoda</taxon>
        <taxon>Chelicerata</taxon>
        <taxon>Arachnida</taxon>
        <taxon>Araneae</taxon>
        <taxon>Araneomorphae</taxon>
        <taxon>Entelegynae</taxon>
        <taxon>Araneoidea</taxon>
        <taxon>Araneidae</taxon>
        <taxon>Araneus</taxon>
    </lineage>
</organism>
<dbReference type="Proteomes" id="UP000499080">
    <property type="component" value="Unassembled WGS sequence"/>
</dbReference>
<evidence type="ECO:0000313" key="1">
    <source>
        <dbReference type="EMBL" id="GBN04516.1"/>
    </source>
</evidence>
<dbReference type="EMBL" id="BGPR01115607">
    <property type="protein sequence ID" value="GBN04516.1"/>
    <property type="molecule type" value="Genomic_DNA"/>
</dbReference>
<protein>
    <submittedName>
        <fullName evidence="1">Uncharacterized protein</fullName>
    </submittedName>
</protein>
<feature type="non-terminal residue" evidence="1">
    <location>
        <position position="1"/>
    </location>
</feature>
<comment type="caution">
    <text evidence="1">The sequence shown here is derived from an EMBL/GenBank/DDBJ whole genome shotgun (WGS) entry which is preliminary data.</text>
</comment>
<sequence length="76" mass="8135">ALQNLTFSAPFLNVGARSSHVIISDSTQGLHDSKMSSLVLRSCRTVILLLGRGVTIDMEASIIILPLAIKGTILKM</sequence>
<gene>
    <name evidence="1" type="ORF">AVEN_15626_1</name>
</gene>
<keyword evidence="2" id="KW-1185">Reference proteome</keyword>
<reference evidence="1 2" key="1">
    <citation type="journal article" date="2019" name="Sci. Rep.">
        <title>Orb-weaving spider Araneus ventricosus genome elucidates the spidroin gene catalogue.</title>
        <authorList>
            <person name="Kono N."/>
            <person name="Nakamura H."/>
            <person name="Ohtoshi R."/>
            <person name="Moran D.A.P."/>
            <person name="Shinohara A."/>
            <person name="Yoshida Y."/>
            <person name="Fujiwara M."/>
            <person name="Mori M."/>
            <person name="Tomita M."/>
            <person name="Arakawa K."/>
        </authorList>
    </citation>
    <scope>NUCLEOTIDE SEQUENCE [LARGE SCALE GENOMIC DNA]</scope>
</reference>